<dbReference type="STRING" id="267850.ADINL_0229"/>
<keyword evidence="9" id="KW-1185">Reference proteome</keyword>
<dbReference type="OrthoDB" id="9803010at2"/>
<dbReference type="GO" id="GO:0048270">
    <property type="term" value="F:methionine adenosyltransferase regulator activity"/>
    <property type="evidence" value="ECO:0007669"/>
    <property type="project" value="TreeGrafter"/>
</dbReference>
<keyword evidence="6" id="KW-0560">Oxidoreductase</keyword>
<dbReference type="GO" id="GO:0006556">
    <property type="term" value="P:S-adenosylmethionine biosynthetic process"/>
    <property type="evidence" value="ECO:0007669"/>
    <property type="project" value="TreeGrafter"/>
</dbReference>
<comment type="similarity">
    <text evidence="2 6">Belongs to the dTDP-4-dehydrorhamnose reductase family.</text>
</comment>
<evidence type="ECO:0000313" key="8">
    <source>
        <dbReference type="EMBL" id="KDE41156.1"/>
    </source>
</evidence>
<comment type="pathway">
    <text evidence="1 6">Carbohydrate biosynthesis; dTDP-L-rhamnose biosynthesis.</text>
</comment>
<dbReference type="GO" id="GO:0008831">
    <property type="term" value="F:dTDP-4-dehydrorhamnose reductase activity"/>
    <property type="evidence" value="ECO:0007669"/>
    <property type="project" value="UniProtKB-EC"/>
</dbReference>
<evidence type="ECO:0000256" key="1">
    <source>
        <dbReference type="ARBA" id="ARBA00004781"/>
    </source>
</evidence>
<dbReference type="UniPathway" id="UPA00124"/>
<evidence type="ECO:0000256" key="5">
    <source>
        <dbReference type="ARBA" id="ARBA00048200"/>
    </source>
</evidence>
<dbReference type="UniPathway" id="UPA00281"/>
<sequence>MPRVLLTGSNGFLGSRLSELIEREKSIDLIKSVRKTDSEVSSSIKCDLTNIVEVKNMLDEVKPDIILNAAAFVPKAQSDYESSQSDANVVMVENIIENSDAIFINISSMAVYGVSDRVLHSEDEEARPETAYGKSKNNIENLLRCNISPSLSIRIPGLFGPERKSGLVYNTFKALHFERPPVLPEQPLLWAGMDVRDAADLIVKVMLTWDFSIIDRKCVNISYPGLFSINSFVEIAEKLFDKKISYNIVHPLFGFDLHMLNAVGFMPETDFSSALLRVKYDYGF</sequence>
<dbReference type="GO" id="GO:0019305">
    <property type="term" value="P:dTDP-rhamnose biosynthetic process"/>
    <property type="evidence" value="ECO:0007669"/>
    <property type="project" value="UniProtKB-UniPathway"/>
</dbReference>
<comment type="catalytic activity">
    <reaction evidence="5 6">
        <text>dTDP-beta-L-rhamnose + NADP(+) = dTDP-4-dehydro-beta-L-rhamnose + NADPH + H(+)</text>
        <dbReference type="Rhea" id="RHEA:21796"/>
        <dbReference type="ChEBI" id="CHEBI:15378"/>
        <dbReference type="ChEBI" id="CHEBI:57510"/>
        <dbReference type="ChEBI" id="CHEBI:57783"/>
        <dbReference type="ChEBI" id="CHEBI:58349"/>
        <dbReference type="ChEBI" id="CHEBI:62830"/>
        <dbReference type="EC" id="1.1.1.133"/>
    </reaction>
</comment>
<comment type="cofactor">
    <cofactor evidence="6">
        <name>Mg(2+)</name>
        <dbReference type="ChEBI" id="CHEBI:18420"/>
    </cofactor>
    <text evidence="6">Binds 1 Mg(2+) ion per monomer.</text>
</comment>
<comment type="caution">
    <text evidence="8">The sequence shown here is derived from an EMBL/GenBank/DDBJ whole genome shotgun (WGS) entry which is preliminary data.</text>
</comment>
<protein>
    <recommendedName>
        <fullName evidence="4 6">dTDP-4-dehydrorhamnose reductase</fullName>
        <ecNumber evidence="3 6">1.1.1.133</ecNumber>
    </recommendedName>
</protein>
<accession>A0A063Y8U1</accession>
<name>A0A063Y8U1_9GAMM</name>
<evidence type="ECO:0000256" key="2">
    <source>
        <dbReference type="ARBA" id="ARBA00010944"/>
    </source>
</evidence>
<evidence type="ECO:0000313" key="9">
    <source>
        <dbReference type="Proteomes" id="UP000027318"/>
    </source>
</evidence>
<dbReference type="InterPro" id="IPR036291">
    <property type="entry name" value="NAD(P)-bd_dom_sf"/>
</dbReference>
<keyword evidence="6" id="KW-0521">NADP</keyword>
<dbReference type="AlphaFoldDB" id="A0A063Y8U1"/>
<dbReference type="PANTHER" id="PTHR10491">
    <property type="entry name" value="DTDP-4-DEHYDRORHAMNOSE REDUCTASE"/>
    <property type="match status" value="1"/>
</dbReference>
<feature type="domain" description="RmlD-like substrate binding" evidence="7">
    <location>
        <begin position="3"/>
        <end position="165"/>
    </location>
</feature>
<dbReference type="SUPFAM" id="SSF51735">
    <property type="entry name" value="NAD(P)-binding Rossmann-fold domains"/>
    <property type="match status" value="1"/>
</dbReference>
<dbReference type="EMBL" id="JMSZ01000007">
    <property type="protein sequence ID" value="KDE41156.1"/>
    <property type="molecule type" value="Genomic_DNA"/>
</dbReference>
<reference evidence="8 9" key="1">
    <citation type="journal article" date="2005" name="Int. J. Syst. Evol. Microbiol.">
        <title>Nitrincola lacisaponensis gen. nov., sp. nov., a novel alkaliphilic bacterium isolated from an alkaline, saline lake.</title>
        <authorList>
            <person name="Dimitriu P.A."/>
            <person name="Shukla S.K."/>
            <person name="Conradt J."/>
            <person name="Marquez M.C."/>
            <person name="Ventosa A."/>
            <person name="Maglia A."/>
            <person name="Peyton B.M."/>
            <person name="Pinkart H.C."/>
            <person name="Mormile M.R."/>
        </authorList>
    </citation>
    <scope>NUCLEOTIDE SEQUENCE [LARGE SCALE GENOMIC DNA]</scope>
    <source>
        <strain evidence="8 9">4CA</strain>
    </source>
</reference>
<dbReference type="EC" id="1.1.1.133" evidence="3 6"/>
<proteinExistence type="inferred from homology"/>
<dbReference type="PANTHER" id="PTHR10491:SF4">
    <property type="entry name" value="METHIONINE ADENOSYLTRANSFERASE 2 SUBUNIT BETA"/>
    <property type="match status" value="1"/>
</dbReference>
<dbReference type="Proteomes" id="UP000027318">
    <property type="component" value="Unassembled WGS sequence"/>
</dbReference>
<dbReference type="InterPro" id="IPR029903">
    <property type="entry name" value="RmlD-like-bd"/>
</dbReference>
<evidence type="ECO:0000256" key="4">
    <source>
        <dbReference type="ARBA" id="ARBA00017099"/>
    </source>
</evidence>
<dbReference type="Pfam" id="PF04321">
    <property type="entry name" value="RmlD_sub_bind"/>
    <property type="match status" value="1"/>
</dbReference>
<evidence type="ECO:0000256" key="6">
    <source>
        <dbReference type="RuleBase" id="RU364082"/>
    </source>
</evidence>
<evidence type="ECO:0000256" key="3">
    <source>
        <dbReference type="ARBA" id="ARBA00012929"/>
    </source>
</evidence>
<dbReference type="InterPro" id="IPR005913">
    <property type="entry name" value="dTDP_dehydrorham_reduct"/>
</dbReference>
<dbReference type="GO" id="GO:0048269">
    <property type="term" value="C:methionine adenosyltransferase complex"/>
    <property type="evidence" value="ECO:0007669"/>
    <property type="project" value="TreeGrafter"/>
</dbReference>
<dbReference type="GO" id="GO:0009243">
    <property type="term" value="P:O antigen biosynthetic process"/>
    <property type="evidence" value="ECO:0007669"/>
    <property type="project" value="UniProtKB-UniPathway"/>
</dbReference>
<comment type="function">
    <text evidence="6">Catalyzes the reduction of dTDP-6-deoxy-L-lyxo-4-hexulose to yield dTDP-L-rhamnose.</text>
</comment>
<gene>
    <name evidence="8" type="ORF">ADINL_0229</name>
</gene>
<evidence type="ECO:0000259" key="7">
    <source>
        <dbReference type="Pfam" id="PF04321"/>
    </source>
</evidence>
<organism evidence="8 9">
    <name type="scientific">Nitrincola lacisaponensis</name>
    <dbReference type="NCBI Taxonomy" id="267850"/>
    <lineage>
        <taxon>Bacteria</taxon>
        <taxon>Pseudomonadati</taxon>
        <taxon>Pseudomonadota</taxon>
        <taxon>Gammaproteobacteria</taxon>
        <taxon>Oceanospirillales</taxon>
        <taxon>Oceanospirillaceae</taxon>
        <taxon>Nitrincola</taxon>
    </lineage>
</organism>
<dbReference type="RefSeq" id="WP_161667718.1">
    <property type="nucleotide sequence ID" value="NZ_JMSZ01000007.1"/>
</dbReference>
<dbReference type="Gene3D" id="3.40.50.720">
    <property type="entry name" value="NAD(P)-binding Rossmann-like Domain"/>
    <property type="match status" value="1"/>
</dbReference>